<comment type="caution">
    <text evidence="3">The sequence shown here is derived from an EMBL/GenBank/DDBJ whole genome shotgun (WGS) entry which is preliminary data.</text>
</comment>
<dbReference type="EMBL" id="AUBJ02000001">
    <property type="protein sequence ID" value="MCP2331872.1"/>
    <property type="molecule type" value="Genomic_DNA"/>
</dbReference>
<dbReference type="Proteomes" id="UP000791080">
    <property type="component" value="Unassembled WGS sequence"/>
</dbReference>
<keyword evidence="2" id="KW-1133">Transmembrane helix</keyword>
<protein>
    <recommendedName>
        <fullName evidence="5">DUF308 domain-containing protein</fullName>
    </recommendedName>
</protein>
<evidence type="ECO:0000313" key="4">
    <source>
        <dbReference type="Proteomes" id="UP000791080"/>
    </source>
</evidence>
<evidence type="ECO:0008006" key="5">
    <source>
        <dbReference type="Google" id="ProtNLM"/>
    </source>
</evidence>
<reference evidence="3 4" key="1">
    <citation type="submission" date="2022-06" db="EMBL/GenBank/DDBJ databases">
        <title>Genomic Encyclopedia of Type Strains, Phase I: the one thousand microbial genomes (KMG-I) project.</title>
        <authorList>
            <person name="Kyrpides N."/>
        </authorList>
    </citation>
    <scope>NUCLEOTIDE SEQUENCE [LARGE SCALE GENOMIC DNA]</scope>
    <source>
        <strain evidence="3 4">DSM 43889</strain>
    </source>
</reference>
<evidence type="ECO:0000256" key="2">
    <source>
        <dbReference type="SAM" id="Phobius"/>
    </source>
</evidence>
<feature type="transmembrane region" description="Helical" evidence="2">
    <location>
        <begin position="109"/>
        <end position="128"/>
    </location>
</feature>
<organism evidence="3 4">
    <name type="scientific">Actinoalloteichus caeruleus DSM 43889</name>
    <dbReference type="NCBI Taxonomy" id="1120930"/>
    <lineage>
        <taxon>Bacteria</taxon>
        <taxon>Bacillati</taxon>
        <taxon>Actinomycetota</taxon>
        <taxon>Actinomycetes</taxon>
        <taxon>Pseudonocardiales</taxon>
        <taxon>Pseudonocardiaceae</taxon>
        <taxon>Actinoalloteichus</taxon>
        <taxon>Actinoalloteichus cyanogriseus</taxon>
    </lineage>
</organism>
<feature type="transmembrane region" description="Helical" evidence="2">
    <location>
        <begin position="134"/>
        <end position="152"/>
    </location>
</feature>
<sequence>MTRSPGGADNPEDIDAAFAEIIEGLRRDTGGSPPWPGEEDGRQRRRDATSDEEERERERRDREDREESAAAALAEEERERAARQAAEEDEGHFEPPEPPPLPRPKRSTVGALALMGLGLLLLIFPSLLGLSRDVALPLGLLVISGAVGLLLLKLRQGPPPDSGWDDGARL</sequence>
<keyword evidence="2" id="KW-0472">Membrane</keyword>
<feature type="compositionally biased region" description="Basic and acidic residues" evidence="1">
    <location>
        <begin position="39"/>
        <end position="49"/>
    </location>
</feature>
<accession>A0ABT1JHA9</accession>
<evidence type="ECO:0000313" key="3">
    <source>
        <dbReference type="EMBL" id="MCP2331872.1"/>
    </source>
</evidence>
<feature type="compositionally biased region" description="Basic and acidic residues" evidence="1">
    <location>
        <begin position="56"/>
        <end position="68"/>
    </location>
</feature>
<evidence type="ECO:0000256" key="1">
    <source>
        <dbReference type="SAM" id="MobiDB-lite"/>
    </source>
</evidence>
<feature type="compositionally biased region" description="Basic and acidic residues" evidence="1">
    <location>
        <begin position="75"/>
        <end position="86"/>
    </location>
</feature>
<dbReference type="RefSeq" id="WP_026418238.1">
    <property type="nucleotide sequence ID" value="NZ_AUBJ02000001.1"/>
</dbReference>
<keyword evidence="2" id="KW-0812">Transmembrane</keyword>
<proteinExistence type="predicted"/>
<name>A0ABT1JHA9_ACTCY</name>
<feature type="region of interest" description="Disordered" evidence="1">
    <location>
        <begin position="1"/>
        <end position="106"/>
    </location>
</feature>
<gene>
    <name evidence="3" type="ORF">G443_002142</name>
</gene>
<keyword evidence="4" id="KW-1185">Reference proteome</keyword>